<accession>A0A4Q7PH36</accession>
<dbReference type="SUPFAM" id="SSF54427">
    <property type="entry name" value="NTF2-like"/>
    <property type="match status" value="1"/>
</dbReference>
<dbReference type="GO" id="GO:0016853">
    <property type="term" value="F:isomerase activity"/>
    <property type="evidence" value="ECO:0007669"/>
    <property type="project" value="UniProtKB-KW"/>
</dbReference>
<dbReference type="InterPro" id="IPR037401">
    <property type="entry name" value="SnoaL-like"/>
</dbReference>
<gene>
    <name evidence="2" type="ORF">EV197_0447</name>
</gene>
<organism evidence="2 3">
    <name type="scientific">Aquimarina brevivitae</name>
    <dbReference type="NCBI Taxonomy" id="323412"/>
    <lineage>
        <taxon>Bacteria</taxon>
        <taxon>Pseudomonadati</taxon>
        <taxon>Bacteroidota</taxon>
        <taxon>Flavobacteriia</taxon>
        <taxon>Flavobacteriales</taxon>
        <taxon>Flavobacteriaceae</taxon>
        <taxon>Aquimarina</taxon>
    </lineage>
</organism>
<dbReference type="EMBL" id="SGXE01000001">
    <property type="protein sequence ID" value="RZS99238.1"/>
    <property type="molecule type" value="Genomic_DNA"/>
</dbReference>
<proteinExistence type="predicted"/>
<sequence>MEEVIKNFYTGLSERDAEKMVSYYHKDIVFEDPVFGKLEGEDAVKMWHWLCLNGKDLKIKFSDIRIDNDKGTAKWEARYSYGKRKRPIFNKVSAEFEFKDGKIIKHTDNFSLKNWATQAIGWKGKVIGGTEYFKKKLQFRSKKLLENFEIAENA</sequence>
<keyword evidence="3" id="KW-1185">Reference proteome</keyword>
<name>A0A4Q7PH36_9FLAO</name>
<dbReference type="Proteomes" id="UP000292262">
    <property type="component" value="Unassembled WGS sequence"/>
</dbReference>
<evidence type="ECO:0000259" key="1">
    <source>
        <dbReference type="Pfam" id="PF12680"/>
    </source>
</evidence>
<dbReference type="Gene3D" id="3.10.450.50">
    <property type="match status" value="1"/>
</dbReference>
<dbReference type="InterPro" id="IPR032710">
    <property type="entry name" value="NTF2-like_dom_sf"/>
</dbReference>
<dbReference type="RefSeq" id="WP_130285090.1">
    <property type="nucleotide sequence ID" value="NZ_SGXE01000001.1"/>
</dbReference>
<comment type="caution">
    <text evidence="2">The sequence shown here is derived from an EMBL/GenBank/DDBJ whole genome shotgun (WGS) entry which is preliminary data.</text>
</comment>
<dbReference type="OrthoDB" id="391735at2"/>
<evidence type="ECO:0000313" key="3">
    <source>
        <dbReference type="Proteomes" id="UP000292262"/>
    </source>
</evidence>
<dbReference type="AlphaFoldDB" id="A0A4Q7PH36"/>
<reference evidence="2 3" key="1">
    <citation type="submission" date="2019-02" db="EMBL/GenBank/DDBJ databases">
        <title>Genomic Encyclopedia of Type Strains, Phase IV (KMG-IV): sequencing the most valuable type-strain genomes for metagenomic binning, comparative biology and taxonomic classification.</title>
        <authorList>
            <person name="Goeker M."/>
        </authorList>
    </citation>
    <scope>NUCLEOTIDE SEQUENCE [LARGE SCALE GENOMIC DNA]</scope>
    <source>
        <strain evidence="2 3">DSM 17196</strain>
    </source>
</reference>
<protein>
    <submittedName>
        <fullName evidence="2">Ketosteroid isomerase-like protein</fullName>
    </submittedName>
</protein>
<dbReference type="Pfam" id="PF12680">
    <property type="entry name" value="SnoaL_2"/>
    <property type="match status" value="1"/>
</dbReference>
<keyword evidence="2" id="KW-0413">Isomerase</keyword>
<feature type="domain" description="SnoaL-like" evidence="1">
    <location>
        <begin position="6"/>
        <end position="106"/>
    </location>
</feature>
<evidence type="ECO:0000313" key="2">
    <source>
        <dbReference type="EMBL" id="RZS99238.1"/>
    </source>
</evidence>